<dbReference type="Proteomes" id="UP000012174">
    <property type="component" value="Unassembled WGS sequence"/>
</dbReference>
<dbReference type="GO" id="GO:0097176">
    <property type="term" value="P:epoxide metabolic process"/>
    <property type="evidence" value="ECO:0007669"/>
    <property type="project" value="TreeGrafter"/>
</dbReference>
<dbReference type="InterPro" id="IPR016292">
    <property type="entry name" value="Epoxide_hydrolase"/>
</dbReference>
<comment type="similarity">
    <text evidence="1">Belongs to the peptidase S33 family.</text>
</comment>
<feature type="active site" description="Nucleophile" evidence="4">
    <location>
        <position position="218"/>
    </location>
</feature>
<dbReference type="PIRSF" id="PIRSF001112">
    <property type="entry name" value="Epoxide_hydrolase"/>
    <property type="match status" value="1"/>
</dbReference>
<gene>
    <name evidence="7" type="ORF">UCREL1_11479</name>
</gene>
<dbReference type="AlphaFoldDB" id="M7SBR4"/>
<keyword evidence="2" id="KW-0058">Aromatic hydrocarbons catabolism</keyword>
<evidence type="ECO:0000256" key="5">
    <source>
        <dbReference type="SAM" id="SignalP"/>
    </source>
</evidence>
<evidence type="ECO:0000313" key="8">
    <source>
        <dbReference type="Proteomes" id="UP000012174"/>
    </source>
</evidence>
<accession>M7SBR4</accession>
<dbReference type="InterPro" id="IPR029058">
    <property type="entry name" value="AB_hydrolase_fold"/>
</dbReference>
<evidence type="ECO:0000256" key="2">
    <source>
        <dbReference type="ARBA" id="ARBA00022797"/>
    </source>
</evidence>
<feature type="domain" description="Epoxide hydrolase N-terminal" evidence="6">
    <location>
        <begin position="37"/>
        <end position="151"/>
    </location>
</feature>
<dbReference type="Pfam" id="PF06441">
    <property type="entry name" value="EHN"/>
    <property type="match status" value="1"/>
</dbReference>
<dbReference type="PANTHER" id="PTHR21661">
    <property type="entry name" value="EPOXIDE HYDROLASE 1-RELATED"/>
    <property type="match status" value="1"/>
</dbReference>
<keyword evidence="8" id="KW-1185">Reference proteome</keyword>
<dbReference type="InterPro" id="IPR000639">
    <property type="entry name" value="Epox_hydrolase-like"/>
</dbReference>
<evidence type="ECO:0000256" key="1">
    <source>
        <dbReference type="ARBA" id="ARBA00010088"/>
    </source>
</evidence>
<evidence type="ECO:0000256" key="4">
    <source>
        <dbReference type="PIRSR" id="PIRSR001112-1"/>
    </source>
</evidence>
<name>M7SBR4_EUTLA</name>
<feature type="active site" description="Proton donor" evidence="4">
    <location>
        <position position="345"/>
    </location>
</feature>
<feature type="active site" description="Proton acceptor" evidence="4">
    <location>
        <position position="404"/>
    </location>
</feature>
<dbReference type="SUPFAM" id="SSF53474">
    <property type="entry name" value="alpha/beta-Hydrolases"/>
    <property type="match status" value="1"/>
</dbReference>
<evidence type="ECO:0000259" key="6">
    <source>
        <dbReference type="Pfam" id="PF06441"/>
    </source>
</evidence>
<keyword evidence="3 7" id="KW-0378">Hydrolase</keyword>
<dbReference type="STRING" id="1287681.M7SBR4"/>
<dbReference type="PRINTS" id="PR00412">
    <property type="entry name" value="EPOXHYDRLASE"/>
</dbReference>
<protein>
    <submittedName>
        <fullName evidence="7">Putative epoxide hydrolase-like protein</fullName>
    </submittedName>
</protein>
<evidence type="ECO:0000256" key="3">
    <source>
        <dbReference type="ARBA" id="ARBA00022801"/>
    </source>
</evidence>
<dbReference type="PANTHER" id="PTHR21661:SF35">
    <property type="entry name" value="EPOXIDE HYDROLASE"/>
    <property type="match status" value="1"/>
</dbReference>
<dbReference type="KEGG" id="ela:UCREL1_11479"/>
<dbReference type="InterPro" id="IPR010497">
    <property type="entry name" value="Epoxide_hydro_N"/>
</dbReference>
<dbReference type="eggNOG" id="KOG2565">
    <property type="taxonomic scope" value="Eukaryota"/>
</dbReference>
<dbReference type="EMBL" id="KB707583">
    <property type="protein sequence ID" value="EMR61592.1"/>
    <property type="molecule type" value="Genomic_DNA"/>
</dbReference>
<organism evidence="7 8">
    <name type="scientific">Eutypa lata (strain UCR-EL1)</name>
    <name type="common">Grapevine dieback disease fungus</name>
    <name type="synonym">Eutypa armeniacae</name>
    <dbReference type="NCBI Taxonomy" id="1287681"/>
    <lineage>
        <taxon>Eukaryota</taxon>
        <taxon>Fungi</taxon>
        <taxon>Dikarya</taxon>
        <taxon>Ascomycota</taxon>
        <taxon>Pezizomycotina</taxon>
        <taxon>Sordariomycetes</taxon>
        <taxon>Xylariomycetidae</taxon>
        <taxon>Xylariales</taxon>
        <taxon>Diatrypaceae</taxon>
        <taxon>Eutypa</taxon>
    </lineage>
</organism>
<keyword evidence="5" id="KW-0732">Signal</keyword>
<dbReference type="OMA" id="GLAMWIY"/>
<evidence type="ECO:0000313" key="7">
    <source>
        <dbReference type="EMBL" id="EMR61592.1"/>
    </source>
</evidence>
<dbReference type="HOGENOM" id="CLU_019414_0_2_1"/>
<reference evidence="8" key="1">
    <citation type="journal article" date="2013" name="Genome Announc.">
        <title>Draft genome sequence of the grapevine dieback fungus Eutypa lata UCR-EL1.</title>
        <authorList>
            <person name="Blanco-Ulate B."/>
            <person name="Rolshausen P.E."/>
            <person name="Cantu D."/>
        </authorList>
    </citation>
    <scope>NUCLEOTIDE SEQUENCE [LARGE SCALE GENOMIC DNA]</scope>
    <source>
        <strain evidence="8">UCR-EL1</strain>
    </source>
</reference>
<dbReference type="OrthoDB" id="6431331at2759"/>
<sequence>MTYNISALLFLLPLSFVRAGFPDRQLSFQGTFREEVSPFTINVDHEFIDATKQRVALTRTPIGIEELGTQEGPSVHNATTVRDYWVNKYDWFEVQESLNNQFTQFTTTVDITTNSGYEDPVPLHFVHHRSPRADAIPLLFIHGWPGSFLEIGSAIRALTHPPDASLPAFHVVAPSIPGFAFSPAPTAPGFGYAEAAHSFDALMRGRLGYDRYVIQGGDAGGIIMRYQAHLYAGSVVSGLNNFWVVSPAESDRARYAAGEASADEVVAIGLLDGFIAHNFGYGQIQQTRPLRLAHALTDSPVGLAMWFYDAVYGGLWDPEFVGPGDLITMTMMHWIQGPYGATRIYKEGALAGAFNITHFHDLPYVEQPMAISEFPKDIWYRTPLDWTQRTGNVKIRYLHETGGHFPAWESPDLLLEDIWAFFGNKTLSNTGVFSEEKMIVSRGWATHEMAIGKEQEEGNAREMYII</sequence>
<dbReference type="GO" id="GO:0004301">
    <property type="term" value="F:epoxide hydrolase activity"/>
    <property type="evidence" value="ECO:0007669"/>
    <property type="project" value="TreeGrafter"/>
</dbReference>
<proteinExistence type="inferred from homology"/>
<feature type="signal peptide" evidence="5">
    <location>
        <begin position="1"/>
        <end position="19"/>
    </location>
</feature>
<dbReference type="Gene3D" id="3.40.50.1820">
    <property type="entry name" value="alpha/beta hydrolase"/>
    <property type="match status" value="1"/>
</dbReference>
<feature type="chain" id="PRO_5004084443" evidence="5">
    <location>
        <begin position="20"/>
        <end position="466"/>
    </location>
</feature>